<evidence type="ECO:0000259" key="1">
    <source>
        <dbReference type="Pfam" id="PF01243"/>
    </source>
</evidence>
<gene>
    <name evidence="2" type="ORF">L0C25_15890</name>
</gene>
<dbReference type="RefSeq" id="WP_271632664.1">
    <property type="nucleotide sequence ID" value="NZ_CP094970.1"/>
</dbReference>
<evidence type="ECO:0000313" key="2">
    <source>
        <dbReference type="EMBL" id="UYM04021.1"/>
    </source>
</evidence>
<proteinExistence type="predicted"/>
<accession>A0AA46TET4</accession>
<name>A0AA46TET4_9ACTN</name>
<reference evidence="2" key="1">
    <citation type="submission" date="2022-01" db="EMBL/GenBank/DDBJ databases">
        <title>Nocardioidaceae gen. sp. A5X3R13.</title>
        <authorList>
            <person name="Lopez Marin M.A."/>
            <person name="Uhlik O."/>
        </authorList>
    </citation>
    <scope>NUCLEOTIDE SEQUENCE</scope>
    <source>
        <strain evidence="2">A5X3R13</strain>
    </source>
</reference>
<dbReference type="KEGG" id="sgrg:L0C25_15890"/>
<dbReference type="EMBL" id="CP094970">
    <property type="protein sequence ID" value="UYM04021.1"/>
    <property type="molecule type" value="Genomic_DNA"/>
</dbReference>
<evidence type="ECO:0000313" key="3">
    <source>
        <dbReference type="Proteomes" id="UP001164390"/>
    </source>
</evidence>
<protein>
    <submittedName>
        <fullName evidence="2">Pyridoxamine 5'-phosphate oxidase family protein</fullName>
    </submittedName>
</protein>
<dbReference type="Proteomes" id="UP001164390">
    <property type="component" value="Chromosome"/>
</dbReference>
<organism evidence="2 3">
    <name type="scientific">Solicola gregarius</name>
    <dbReference type="NCBI Taxonomy" id="2908642"/>
    <lineage>
        <taxon>Bacteria</taxon>
        <taxon>Bacillati</taxon>
        <taxon>Actinomycetota</taxon>
        <taxon>Actinomycetes</taxon>
        <taxon>Propionibacteriales</taxon>
        <taxon>Nocardioidaceae</taxon>
        <taxon>Solicola</taxon>
    </lineage>
</organism>
<keyword evidence="3" id="KW-1185">Reference proteome</keyword>
<dbReference type="InterPro" id="IPR012349">
    <property type="entry name" value="Split_barrel_FMN-bd"/>
</dbReference>
<dbReference type="PANTHER" id="PTHR42815">
    <property type="entry name" value="FAD-BINDING, PUTATIVE (AFU_ORTHOLOGUE AFUA_6G07600)-RELATED"/>
    <property type="match status" value="1"/>
</dbReference>
<sequence>MPEHTIEVTTYEELRELHGEPLPRVRDKVQPRLGTVHEDWIANSPFCVIATSAPDGTCDASPKGDPAGSVRVLDPTTIAIPDRPGNKRVDGFQNVLANPHVGILFVVPGRGDTLRVNGRARLLREAPYFDDLVVRGHRPHLVLEVSVEQVFFHCSKAFLRSKLWDPSSWDPEAVPSRAQIAKRLERPNDSIDELERYYGAQYAEKLY</sequence>
<dbReference type="InterPro" id="IPR011576">
    <property type="entry name" value="Pyridox_Oxase_N"/>
</dbReference>
<dbReference type="PANTHER" id="PTHR42815:SF2">
    <property type="entry name" value="FAD-BINDING, PUTATIVE (AFU_ORTHOLOGUE AFUA_6G07600)-RELATED"/>
    <property type="match status" value="1"/>
</dbReference>
<dbReference type="SUPFAM" id="SSF50475">
    <property type="entry name" value="FMN-binding split barrel"/>
    <property type="match status" value="1"/>
</dbReference>
<dbReference type="InterPro" id="IPR024029">
    <property type="entry name" value="Pyridox_Oxase_FMN-dep"/>
</dbReference>
<dbReference type="NCBIfam" id="TIGR04025">
    <property type="entry name" value="PPOX_FMN_DR2398"/>
    <property type="match status" value="1"/>
</dbReference>
<dbReference type="AlphaFoldDB" id="A0AA46TET4"/>
<dbReference type="Pfam" id="PF01243">
    <property type="entry name" value="PNPOx_N"/>
    <property type="match status" value="1"/>
</dbReference>
<dbReference type="Gene3D" id="2.30.110.10">
    <property type="entry name" value="Electron Transport, Fmn-binding Protein, Chain A"/>
    <property type="match status" value="1"/>
</dbReference>
<feature type="domain" description="Pyridoxamine 5'-phosphate oxidase N-terminal" evidence="1">
    <location>
        <begin position="37"/>
        <end position="154"/>
    </location>
</feature>